<organism evidence="2 3">
    <name type="scientific">Genlisea aurea</name>
    <dbReference type="NCBI Taxonomy" id="192259"/>
    <lineage>
        <taxon>Eukaryota</taxon>
        <taxon>Viridiplantae</taxon>
        <taxon>Streptophyta</taxon>
        <taxon>Embryophyta</taxon>
        <taxon>Tracheophyta</taxon>
        <taxon>Spermatophyta</taxon>
        <taxon>Magnoliopsida</taxon>
        <taxon>eudicotyledons</taxon>
        <taxon>Gunneridae</taxon>
        <taxon>Pentapetalae</taxon>
        <taxon>asterids</taxon>
        <taxon>lamiids</taxon>
        <taxon>Lamiales</taxon>
        <taxon>Lentibulariaceae</taxon>
        <taxon>Genlisea</taxon>
    </lineage>
</organism>
<proteinExistence type="predicted"/>
<sequence>MASDSSPANGISSPEEFSTSPISNTRSSPGNPRRPKRTRNSGFASPSPSPLAGSRFRPPDATTPLSGTYLRPRVPGTPNDAPTPSSADDVPVSSDAGDMDEEEAPP</sequence>
<feature type="compositionally biased region" description="Polar residues" evidence="1">
    <location>
        <begin position="1"/>
        <end position="30"/>
    </location>
</feature>
<dbReference type="Proteomes" id="UP000015453">
    <property type="component" value="Unassembled WGS sequence"/>
</dbReference>
<evidence type="ECO:0000256" key="1">
    <source>
        <dbReference type="SAM" id="MobiDB-lite"/>
    </source>
</evidence>
<accession>S8CKU1</accession>
<comment type="caution">
    <text evidence="2">The sequence shown here is derived from an EMBL/GenBank/DDBJ whole genome shotgun (WGS) entry which is preliminary data.</text>
</comment>
<dbReference type="AlphaFoldDB" id="S8CKU1"/>
<protein>
    <submittedName>
        <fullName evidence="2">Uncharacterized protein</fullName>
    </submittedName>
</protein>
<evidence type="ECO:0000313" key="3">
    <source>
        <dbReference type="Proteomes" id="UP000015453"/>
    </source>
</evidence>
<dbReference type="EMBL" id="AUSU01002911">
    <property type="protein sequence ID" value="EPS67814.1"/>
    <property type="molecule type" value="Genomic_DNA"/>
</dbReference>
<feature type="compositionally biased region" description="Low complexity" evidence="1">
    <location>
        <begin position="84"/>
        <end position="96"/>
    </location>
</feature>
<gene>
    <name evidence="2" type="ORF">M569_06961</name>
</gene>
<name>S8CKU1_9LAMI</name>
<feature type="compositionally biased region" description="Acidic residues" evidence="1">
    <location>
        <begin position="97"/>
        <end position="106"/>
    </location>
</feature>
<feature type="non-terminal residue" evidence="2">
    <location>
        <position position="106"/>
    </location>
</feature>
<feature type="region of interest" description="Disordered" evidence="1">
    <location>
        <begin position="1"/>
        <end position="106"/>
    </location>
</feature>
<evidence type="ECO:0000313" key="2">
    <source>
        <dbReference type="EMBL" id="EPS67814.1"/>
    </source>
</evidence>
<reference evidence="2 3" key="1">
    <citation type="journal article" date="2013" name="BMC Genomics">
        <title>The miniature genome of a carnivorous plant Genlisea aurea contains a low number of genes and short non-coding sequences.</title>
        <authorList>
            <person name="Leushkin E.V."/>
            <person name="Sutormin R.A."/>
            <person name="Nabieva E.R."/>
            <person name="Penin A.A."/>
            <person name="Kondrashov A.S."/>
            <person name="Logacheva M.D."/>
        </authorList>
    </citation>
    <scope>NUCLEOTIDE SEQUENCE [LARGE SCALE GENOMIC DNA]</scope>
</reference>
<keyword evidence="3" id="KW-1185">Reference proteome</keyword>